<feature type="region of interest" description="Disordered" evidence="1">
    <location>
        <begin position="1"/>
        <end position="21"/>
    </location>
</feature>
<gene>
    <name evidence="2" type="ORF">BLNAU_2531</name>
</gene>
<evidence type="ECO:0000313" key="2">
    <source>
        <dbReference type="EMBL" id="KAK2962698.1"/>
    </source>
</evidence>
<protein>
    <submittedName>
        <fullName evidence="2">Uncharacterized protein</fullName>
    </submittedName>
</protein>
<organism evidence="2 3">
    <name type="scientific">Blattamonas nauphoetae</name>
    <dbReference type="NCBI Taxonomy" id="2049346"/>
    <lineage>
        <taxon>Eukaryota</taxon>
        <taxon>Metamonada</taxon>
        <taxon>Preaxostyla</taxon>
        <taxon>Oxymonadida</taxon>
        <taxon>Blattamonas</taxon>
    </lineage>
</organism>
<name>A0ABQ9YG05_9EUKA</name>
<keyword evidence="3" id="KW-1185">Reference proteome</keyword>
<evidence type="ECO:0000256" key="1">
    <source>
        <dbReference type="SAM" id="MobiDB-lite"/>
    </source>
</evidence>
<dbReference type="Proteomes" id="UP001281761">
    <property type="component" value="Unassembled WGS sequence"/>
</dbReference>
<comment type="caution">
    <text evidence="2">The sequence shown here is derived from an EMBL/GenBank/DDBJ whole genome shotgun (WGS) entry which is preliminary data.</text>
</comment>
<reference evidence="2 3" key="1">
    <citation type="journal article" date="2022" name="bioRxiv">
        <title>Genomics of Preaxostyla Flagellates Illuminates Evolutionary Transitions and the Path Towards Mitochondrial Loss.</title>
        <authorList>
            <person name="Novak L.V.F."/>
            <person name="Treitli S.C."/>
            <person name="Pyrih J."/>
            <person name="Halakuc P."/>
            <person name="Pipaliya S.V."/>
            <person name="Vacek V."/>
            <person name="Brzon O."/>
            <person name="Soukal P."/>
            <person name="Eme L."/>
            <person name="Dacks J.B."/>
            <person name="Karnkowska A."/>
            <person name="Elias M."/>
            <person name="Hampl V."/>
        </authorList>
    </citation>
    <scope>NUCLEOTIDE SEQUENCE [LARGE SCALE GENOMIC DNA]</scope>
    <source>
        <strain evidence="2">NAU3</strain>
        <tissue evidence="2">Gut</tissue>
    </source>
</reference>
<feature type="compositionally biased region" description="Basic and acidic residues" evidence="1">
    <location>
        <begin position="12"/>
        <end position="21"/>
    </location>
</feature>
<proteinExistence type="predicted"/>
<accession>A0ABQ9YG05</accession>
<sequence>MNEAFPFPLTKESLDGSDRGEQSHTVNYAATFPLNTVYVDKTSFHNVERCPCSVLLDGRKTTPTEIESSLLLEFYANITKDFCIKHSAE</sequence>
<dbReference type="EMBL" id="JARBJD010000010">
    <property type="protein sequence ID" value="KAK2962698.1"/>
    <property type="molecule type" value="Genomic_DNA"/>
</dbReference>
<evidence type="ECO:0000313" key="3">
    <source>
        <dbReference type="Proteomes" id="UP001281761"/>
    </source>
</evidence>